<dbReference type="CDD" id="cd13896">
    <property type="entry name" value="CuRO_3_CopA"/>
    <property type="match status" value="1"/>
</dbReference>
<dbReference type="Gene3D" id="2.60.40.420">
    <property type="entry name" value="Cupredoxins - blue copper proteins"/>
    <property type="match status" value="3"/>
</dbReference>
<sequence length="570" mass="64442">MDANYLQTASIPTLPSAFFAMNLSYRRFFILALWLPLLCFGSARAGTYTLTIDEKAVNLTGKPQTAIVANGSLPAPTLHWREGEEVTLNVVNRLKEPTSIHWHGIVLPYRMDGVPGISFAGIEPGKIFTYRFRVKQNGTYWYHGHSGMQEQQGLFGALVIEPAHPHRPTERDYVLLLSDWPEADPERTLARLKKQSDYYNFQKRTVANLFTDLRERGVSETINDRLAWGQMRMEPTDLADVTGATYHFLVNGHTPAMDWAALFSPGDRVRLRIVNASAMTHFDVRIPGLKMRVIEADGQPVMPVDVEELRIAVAETYDVLVEPEADRAYRIFAEAMDRSGFASATLTPKIGLQAELPKMRPHTLLTLADMGPMHVGHGAHAEHQAAVPNDNGLDQPPHADHADHTGHQRHPRPASVPHAEAPAMGSYKALDYRHLMAAAPNRGWRQPDREIRLRLTGNMYRYIWSFDDVKYSDSEPIRVKFGEHIRFTYVNETMMNHPIHLHGLWQYLDNGNGAFNPKKHVISVPPGQTVSVIVIADAEGEWAFHCHLLYHMDTGMFRKLIVEKAEHVRE</sequence>
<gene>
    <name evidence="8" type="ORF">Metal_0168</name>
</gene>
<dbReference type="InterPro" id="IPR034282">
    <property type="entry name" value="CuRO_2_CopA"/>
</dbReference>
<dbReference type="EMBL" id="CM001475">
    <property type="protein sequence ID" value="EIC28035.1"/>
    <property type="molecule type" value="Genomic_DNA"/>
</dbReference>
<dbReference type="GO" id="GO:0016491">
    <property type="term" value="F:oxidoreductase activity"/>
    <property type="evidence" value="ECO:0007669"/>
    <property type="project" value="UniProtKB-KW"/>
</dbReference>
<dbReference type="HOGENOM" id="CLU_009100_5_2_6"/>
<dbReference type="NCBIfam" id="TIGR01480">
    <property type="entry name" value="copper_res_A"/>
    <property type="match status" value="1"/>
</dbReference>
<evidence type="ECO:0000256" key="1">
    <source>
        <dbReference type="ARBA" id="ARBA00022723"/>
    </source>
</evidence>
<dbReference type="PANTHER" id="PTHR11709">
    <property type="entry name" value="MULTI-COPPER OXIDASE"/>
    <property type="match status" value="1"/>
</dbReference>
<dbReference type="InterPro" id="IPR034279">
    <property type="entry name" value="CuRO_3_CopA"/>
</dbReference>
<evidence type="ECO:0000256" key="3">
    <source>
        <dbReference type="ARBA" id="ARBA00023008"/>
    </source>
</evidence>
<dbReference type="Pfam" id="PF07732">
    <property type="entry name" value="Cu-oxidase_3"/>
    <property type="match status" value="1"/>
</dbReference>
<evidence type="ECO:0000259" key="7">
    <source>
        <dbReference type="Pfam" id="PF07732"/>
    </source>
</evidence>
<dbReference type="InterPro" id="IPR008972">
    <property type="entry name" value="Cupredoxin"/>
</dbReference>
<dbReference type="PROSITE" id="PS00080">
    <property type="entry name" value="MULTICOPPER_OXIDASE2"/>
    <property type="match status" value="1"/>
</dbReference>
<dbReference type="STRING" id="686340.Metal_0168"/>
<keyword evidence="9" id="KW-1185">Reference proteome</keyword>
<feature type="domain" description="Plastocyanin-like" evidence="6">
    <location>
        <begin position="446"/>
        <end position="564"/>
    </location>
</feature>
<dbReference type="Proteomes" id="UP000005090">
    <property type="component" value="Chromosome"/>
</dbReference>
<evidence type="ECO:0000256" key="4">
    <source>
        <dbReference type="SAM" id="MobiDB-lite"/>
    </source>
</evidence>
<proteinExistence type="predicted"/>
<evidence type="ECO:0000259" key="6">
    <source>
        <dbReference type="Pfam" id="PF07731"/>
    </source>
</evidence>
<dbReference type="InterPro" id="IPR001117">
    <property type="entry name" value="Cu-oxidase_2nd"/>
</dbReference>
<dbReference type="InterPro" id="IPR045087">
    <property type="entry name" value="Cu-oxidase_fam"/>
</dbReference>
<organism evidence="8 9">
    <name type="scientific">Methylomicrobium album BG8</name>
    <dbReference type="NCBI Taxonomy" id="686340"/>
    <lineage>
        <taxon>Bacteria</taxon>
        <taxon>Pseudomonadati</taxon>
        <taxon>Pseudomonadota</taxon>
        <taxon>Gammaproteobacteria</taxon>
        <taxon>Methylococcales</taxon>
        <taxon>Methylococcaceae</taxon>
        <taxon>Methylomicrobium</taxon>
    </lineage>
</organism>
<dbReference type="InterPro" id="IPR002355">
    <property type="entry name" value="Cu_oxidase_Cu_BS"/>
</dbReference>
<dbReference type="Pfam" id="PF00394">
    <property type="entry name" value="Cu-oxidase"/>
    <property type="match status" value="1"/>
</dbReference>
<evidence type="ECO:0000259" key="5">
    <source>
        <dbReference type="Pfam" id="PF00394"/>
    </source>
</evidence>
<dbReference type="InterPro" id="IPR033138">
    <property type="entry name" value="Cu_oxidase_CS"/>
</dbReference>
<dbReference type="PANTHER" id="PTHR11709:SF394">
    <property type="entry name" value="FI03373P-RELATED"/>
    <property type="match status" value="1"/>
</dbReference>
<dbReference type="AlphaFoldDB" id="H8GKM7"/>
<dbReference type="InterPro" id="IPR011707">
    <property type="entry name" value="Cu-oxidase-like_N"/>
</dbReference>
<dbReference type="eggNOG" id="COG2132">
    <property type="taxonomic scope" value="Bacteria"/>
</dbReference>
<keyword evidence="2" id="KW-0560">Oxidoreductase</keyword>
<feature type="compositionally biased region" description="Basic and acidic residues" evidence="4">
    <location>
        <begin position="397"/>
        <end position="406"/>
    </location>
</feature>
<dbReference type="InterPro" id="IPR011706">
    <property type="entry name" value="Cu-oxidase_C"/>
</dbReference>
<keyword evidence="3" id="KW-0186">Copper</keyword>
<name>H8GKM7_METAL</name>
<dbReference type="GO" id="GO:0042597">
    <property type="term" value="C:periplasmic space"/>
    <property type="evidence" value="ECO:0007669"/>
    <property type="project" value="InterPro"/>
</dbReference>
<reference evidence="8 9" key="1">
    <citation type="journal article" date="2013" name="Genome Announc.">
        <title>Genome Sequence of the Obligate Gammaproteobacterial Methanotroph Methylomicrobium album Strain BG8.</title>
        <authorList>
            <person name="Kits K.D."/>
            <person name="Kalyuzhnaya M.G."/>
            <person name="Klotz M.G."/>
            <person name="Jetten M.S."/>
            <person name="Op den Camp H.J."/>
            <person name="Vuilleumier S."/>
            <person name="Bringel F."/>
            <person name="Dispirito A.A."/>
            <person name="Murrell J.C."/>
            <person name="Bruce D."/>
            <person name="Cheng J.F."/>
            <person name="Copeland A."/>
            <person name="Goodwin L."/>
            <person name="Hauser L."/>
            <person name="Lajus A."/>
            <person name="Land M.L."/>
            <person name="Lapidus A."/>
            <person name="Lucas S."/>
            <person name="Medigue C."/>
            <person name="Pitluck S."/>
            <person name="Woyke T."/>
            <person name="Zeytun A."/>
            <person name="Stein L.Y."/>
        </authorList>
    </citation>
    <scope>NUCLEOTIDE SEQUENCE [LARGE SCALE GENOMIC DNA]</scope>
    <source>
        <strain evidence="8 9">BG8</strain>
    </source>
</reference>
<accession>H8GKM7</accession>
<feature type="region of interest" description="Disordered" evidence="4">
    <location>
        <begin position="387"/>
        <end position="420"/>
    </location>
</feature>
<evidence type="ECO:0000256" key="2">
    <source>
        <dbReference type="ARBA" id="ARBA00023002"/>
    </source>
</evidence>
<dbReference type="PROSITE" id="PS00079">
    <property type="entry name" value="MULTICOPPER_OXIDASE1"/>
    <property type="match status" value="1"/>
</dbReference>
<feature type="domain" description="Plastocyanin-like" evidence="7">
    <location>
        <begin position="53"/>
        <end position="163"/>
    </location>
</feature>
<dbReference type="Pfam" id="PF07731">
    <property type="entry name" value="Cu-oxidase_2"/>
    <property type="match status" value="1"/>
</dbReference>
<dbReference type="SUPFAM" id="SSF49503">
    <property type="entry name" value="Cupredoxins"/>
    <property type="match status" value="3"/>
</dbReference>
<feature type="domain" description="Plastocyanin-like" evidence="5">
    <location>
        <begin position="233"/>
        <end position="335"/>
    </location>
</feature>
<dbReference type="CDD" id="cd13874">
    <property type="entry name" value="CuRO_2_CopA"/>
    <property type="match status" value="1"/>
</dbReference>
<dbReference type="InterPro" id="IPR006376">
    <property type="entry name" value="Cu-R_CopA"/>
</dbReference>
<protein>
    <submittedName>
        <fullName evidence="8">Copper-resistance protein, CopA family</fullName>
    </submittedName>
</protein>
<evidence type="ECO:0000313" key="8">
    <source>
        <dbReference type="EMBL" id="EIC28035.1"/>
    </source>
</evidence>
<evidence type="ECO:0000313" key="9">
    <source>
        <dbReference type="Proteomes" id="UP000005090"/>
    </source>
</evidence>
<dbReference type="GO" id="GO:0005507">
    <property type="term" value="F:copper ion binding"/>
    <property type="evidence" value="ECO:0007669"/>
    <property type="project" value="InterPro"/>
</dbReference>
<keyword evidence="1" id="KW-0479">Metal-binding</keyword>